<dbReference type="PROSITE" id="PS51687">
    <property type="entry name" value="SAM_MT_RNA_M5U"/>
    <property type="match status" value="1"/>
</dbReference>
<dbReference type="InterPro" id="IPR012340">
    <property type="entry name" value="NA-bd_OB-fold"/>
</dbReference>
<dbReference type="PROSITE" id="PS50926">
    <property type="entry name" value="TRAM"/>
    <property type="match status" value="1"/>
</dbReference>
<evidence type="ECO:0000256" key="2">
    <source>
        <dbReference type="ARBA" id="ARBA00022679"/>
    </source>
</evidence>
<dbReference type="NCBIfam" id="TIGR00479">
    <property type="entry name" value="rumA"/>
    <property type="match status" value="1"/>
</dbReference>
<dbReference type="PANTHER" id="PTHR11061:SF30">
    <property type="entry name" value="TRNA (URACIL(54)-C(5))-METHYLTRANSFERASE"/>
    <property type="match status" value="1"/>
</dbReference>
<dbReference type="FunFam" id="3.40.50.150:FF:000009">
    <property type="entry name" value="23S rRNA (Uracil(1939)-C(5))-methyltransferase RlmD"/>
    <property type="match status" value="1"/>
</dbReference>
<feature type="active site" evidence="5">
    <location>
        <position position="436"/>
    </location>
</feature>
<dbReference type="InterPro" id="IPR030390">
    <property type="entry name" value="MeTrfase_TrmA_AS"/>
</dbReference>
<evidence type="ECO:0000256" key="5">
    <source>
        <dbReference type="PROSITE-ProRule" id="PRU10015"/>
    </source>
</evidence>
<dbReference type="Gene3D" id="2.40.50.140">
    <property type="entry name" value="Nucleic acid-binding proteins"/>
    <property type="match status" value="1"/>
</dbReference>
<evidence type="ECO:0000259" key="6">
    <source>
        <dbReference type="PROSITE" id="PS50926"/>
    </source>
</evidence>
<dbReference type="AlphaFoldDB" id="A0A5C6RVP8"/>
<dbReference type="GO" id="GO:0070475">
    <property type="term" value="P:rRNA base methylation"/>
    <property type="evidence" value="ECO:0007669"/>
    <property type="project" value="TreeGrafter"/>
</dbReference>
<feature type="binding site" evidence="4">
    <location>
        <position position="409"/>
    </location>
    <ligand>
        <name>S-adenosyl-L-methionine</name>
        <dbReference type="ChEBI" id="CHEBI:59789"/>
    </ligand>
</feature>
<gene>
    <name evidence="7" type="primary">rlmD</name>
    <name evidence="7" type="ORF">FRY74_00075</name>
</gene>
<dbReference type="PANTHER" id="PTHR11061">
    <property type="entry name" value="RNA M5U METHYLTRANSFERASE"/>
    <property type="match status" value="1"/>
</dbReference>
<dbReference type="InterPro" id="IPR030391">
    <property type="entry name" value="MeTrfase_TrmA_CS"/>
</dbReference>
<feature type="binding site" evidence="4">
    <location>
        <position position="339"/>
    </location>
    <ligand>
        <name>S-adenosyl-L-methionine</name>
        <dbReference type="ChEBI" id="CHEBI:59789"/>
    </ligand>
</feature>
<sequence length="478" mass="54066">MELAEIKRGNIITVTITDTAFGGKGIAKINTPDGDYVIFVPNTFTGQKVSARVVKRRKKHAECKLVEIIEKSHLEEDMPFQPISGAPFINLPIAVQKEFKKDTCLNVYKRIGRCNNIEEVFDKYIESPEVFHYRNKMEYSFSAIGYDLKTKEEFDGFALGFKKRGTWWIVENLEKESGIFDEEFENKLNLIKSYCENSGLPAWHPPKKVGFFRYLVVRKSYKDNQLLLKLVTSDTNIEKFDFKAFTDFVVNLLGDRLAGLLHTINNDIGDNAQSRIGDDTLLYGKSTINEDLLGLSFEISMQSFFQTNPKCAELLYNKTIEYALEGNENISDGVVMDLFCGTGTIGQIIASKTNAKVIGVDIVEEAIENAKENAIKNNIQNVEFFAADVNKFLFEYPEYQNKIGTIILDPPRAGISGKALKRVIELNAKHIVYVSCNPATQARDMEDLFSAGYELKKLSLVDQFPHTSHVEAIALFQK</sequence>
<evidence type="ECO:0000256" key="3">
    <source>
        <dbReference type="ARBA" id="ARBA00022691"/>
    </source>
</evidence>
<dbReference type="Gene3D" id="2.40.50.1070">
    <property type="match status" value="1"/>
</dbReference>
<accession>A0A5C6RVP8</accession>
<keyword evidence="2 4" id="KW-0808">Transferase</keyword>
<evidence type="ECO:0000313" key="7">
    <source>
        <dbReference type="EMBL" id="TXB66616.1"/>
    </source>
</evidence>
<dbReference type="Proteomes" id="UP000321721">
    <property type="component" value="Unassembled WGS sequence"/>
</dbReference>
<dbReference type="InterPro" id="IPR029063">
    <property type="entry name" value="SAM-dependent_MTases_sf"/>
</dbReference>
<name>A0A5C6RVP8_9FLAO</name>
<keyword evidence="8" id="KW-1185">Reference proteome</keyword>
<feature type="active site" description="Nucleophile" evidence="4">
    <location>
        <position position="436"/>
    </location>
</feature>
<dbReference type="Pfam" id="PF05958">
    <property type="entry name" value="tRNA_U5-meth_tr"/>
    <property type="match status" value="1"/>
</dbReference>
<reference evidence="7 8" key="1">
    <citation type="submission" date="2019-08" db="EMBL/GenBank/DDBJ databases">
        <title>Genome of Vicingus serpentipes NCIMB 15042.</title>
        <authorList>
            <person name="Bowman J.P."/>
        </authorList>
    </citation>
    <scope>NUCLEOTIDE SEQUENCE [LARGE SCALE GENOMIC DNA]</scope>
    <source>
        <strain evidence="7 8">NCIMB 15042</strain>
    </source>
</reference>
<dbReference type="Pfam" id="PF01938">
    <property type="entry name" value="TRAM"/>
    <property type="match status" value="1"/>
</dbReference>
<dbReference type="InterPro" id="IPR010280">
    <property type="entry name" value="U5_MeTrfase_fam"/>
</dbReference>
<organism evidence="7 8">
    <name type="scientific">Vicingus serpentipes</name>
    <dbReference type="NCBI Taxonomy" id="1926625"/>
    <lineage>
        <taxon>Bacteria</taxon>
        <taxon>Pseudomonadati</taxon>
        <taxon>Bacteroidota</taxon>
        <taxon>Flavobacteriia</taxon>
        <taxon>Flavobacteriales</taxon>
        <taxon>Vicingaceae</taxon>
        <taxon>Vicingus</taxon>
    </lineage>
</organism>
<dbReference type="RefSeq" id="WP_147097412.1">
    <property type="nucleotide sequence ID" value="NZ_VOOS01000001.1"/>
</dbReference>
<dbReference type="SUPFAM" id="SSF50249">
    <property type="entry name" value="Nucleic acid-binding proteins"/>
    <property type="match status" value="1"/>
</dbReference>
<dbReference type="OrthoDB" id="9804590at2"/>
<dbReference type="PROSITE" id="PS01230">
    <property type="entry name" value="TRMA_1"/>
    <property type="match status" value="1"/>
</dbReference>
<protein>
    <submittedName>
        <fullName evidence="7">23S rRNA (Uracil(1939)-C(5))-methyltransferase RlmD</fullName>
        <ecNumber evidence="7">2.1.1.190</ecNumber>
    </submittedName>
</protein>
<evidence type="ECO:0000256" key="1">
    <source>
        <dbReference type="ARBA" id="ARBA00022603"/>
    </source>
</evidence>
<dbReference type="SUPFAM" id="SSF53335">
    <property type="entry name" value="S-adenosyl-L-methionine-dependent methyltransferases"/>
    <property type="match status" value="1"/>
</dbReference>
<comment type="similarity">
    <text evidence="4">Belongs to the class I-like SAM-binding methyltransferase superfamily. RNA M5U methyltransferase family.</text>
</comment>
<dbReference type="Gene3D" id="3.40.50.150">
    <property type="entry name" value="Vaccinia Virus protein VP39"/>
    <property type="match status" value="1"/>
</dbReference>
<evidence type="ECO:0000313" key="8">
    <source>
        <dbReference type="Proteomes" id="UP000321721"/>
    </source>
</evidence>
<feature type="domain" description="TRAM" evidence="6">
    <location>
        <begin position="5"/>
        <end position="67"/>
    </location>
</feature>
<feature type="binding site" evidence="4">
    <location>
        <position position="361"/>
    </location>
    <ligand>
        <name>S-adenosyl-L-methionine</name>
        <dbReference type="ChEBI" id="CHEBI:59789"/>
    </ligand>
</feature>
<dbReference type="InterPro" id="IPR002792">
    <property type="entry name" value="TRAM_dom"/>
</dbReference>
<dbReference type="PROSITE" id="PS01231">
    <property type="entry name" value="TRMA_2"/>
    <property type="match status" value="1"/>
</dbReference>
<keyword evidence="1 4" id="KW-0489">Methyltransferase</keyword>
<evidence type="ECO:0000256" key="4">
    <source>
        <dbReference type="PROSITE-ProRule" id="PRU01024"/>
    </source>
</evidence>
<feature type="binding site" evidence="4">
    <location>
        <position position="306"/>
    </location>
    <ligand>
        <name>S-adenosyl-L-methionine</name>
        <dbReference type="ChEBI" id="CHEBI:59789"/>
    </ligand>
</feature>
<dbReference type="GO" id="GO:0070041">
    <property type="term" value="F:rRNA (uridine-C5-)-methyltransferase activity"/>
    <property type="evidence" value="ECO:0007669"/>
    <property type="project" value="TreeGrafter"/>
</dbReference>
<proteinExistence type="inferred from homology"/>
<keyword evidence="3 4" id="KW-0949">S-adenosyl-L-methionine</keyword>
<dbReference type="EC" id="2.1.1.190" evidence="7"/>
<dbReference type="EMBL" id="VOOS01000001">
    <property type="protein sequence ID" value="TXB66616.1"/>
    <property type="molecule type" value="Genomic_DNA"/>
</dbReference>
<comment type="caution">
    <text evidence="7">The sequence shown here is derived from an EMBL/GenBank/DDBJ whole genome shotgun (WGS) entry which is preliminary data.</text>
</comment>
<dbReference type="CDD" id="cd02440">
    <property type="entry name" value="AdoMet_MTases"/>
    <property type="match status" value="1"/>
</dbReference>